<gene>
    <name evidence="4" type="ORF">Amon01_000236900</name>
</gene>
<dbReference type="SMART" id="SM00320">
    <property type="entry name" value="WD40"/>
    <property type="match status" value="4"/>
</dbReference>
<dbReference type="InterPro" id="IPR036322">
    <property type="entry name" value="WD40_repeat_dom_sf"/>
</dbReference>
<dbReference type="PANTHER" id="PTHR44090:SF1">
    <property type="entry name" value="SUPERKILLER COMPLEX PROTEIN 8"/>
    <property type="match status" value="1"/>
</dbReference>
<dbReference type="OrthoDB" id="10251741at2759"/>
<dbReference type="GO" id="GO:0032991">
    <property type="term" value="C:protein-containing complex"/>
    <property type="evidence" value="ECO:0007669"/>
    <property type="project" value="UniProtKB-ARBA"/>
</dbReference>
<evidence type="ECO:0000256" key="2">
    <source>
        <dbReference type="ARBA" id="ARBA00022737"/>
    </source>
</evidence>
<accession>A0A9W6YTL4</accession>
<comment type="caution">
    <text evidence="4">The sequence shown here is derived from an EMBL/GenBank/DDBJ whole genome shotgun (WGS) entry which is preliminary data.</text>
</comment>
<dbReference type="InterPro" id="IPR015943">
    <property type="entry name" value="WD40/YVTN_repeat-like_dom_sf"/>
</dbReference>
<proteinExistence type="predicted"/>
<dbReference type="AlphaFoldDB" id="A0A9W6YTL4"/>
<dbReference type="InterPro" id="IPR001680">
    <property type="entry name" value="WD40_rpt"/>
</dbReference>
<evidence type="ECO:0000256" key="3">
    <source>
        <dbReference type="PROSITE-ProRule" id="PRU00221"/>
    </source>
</evidence>
<evidence type="ECO:0000313" key="4">
    <source>
        <dbReference type="EMBL" id="GMG21943.1"/>
    </source>
</evidence>
<keyword evidence="2" id="KW-0677">Repeat</keyword>
<dbReference type="EMBL" id="BSXU01000849">
    <property type="protein sequence ID" value="GMG21943.1"/>
    <property type="molecule type" value="Genomic_DNA"/>
</dbReference>
<organism evidence="4 5">
    <name type="scientific">Ambrosiozyma monospora</name>
    <name type="common">Yeast</name>
    <name type="synonym">Endomycopsis monosporus</name>
    <dbReference type="NCBI Taxonomy" id="43982"/>
    <lineage>
        <taxon>Eukaryota</taxon>
        <taxon>Fungi</taxon>
        <taxon>Dikarya</taxon>
        <taxon>Ascomycota</taxon>
        <taxon>Saccharomycotina</taxon>
        <taxon>Pichiomycetes</taxon>
        <taxon>Pichiales</taxon>
        <taxon>Pichiaceae</taxon>
        <taxon>Ambrosiozyma</taxon>
    </lineage>
</organism>
<sequence>MGIQYISTAIVGDAHKSDILGVAVSKKFTITCSSDGFVRLWSNATSERELETELLVDKLGLHHIAIYEDIIKAKKILLIAAVSFNGFAYILNFNHETSTLTKLKESQLPSELTALHTSFWNVQFSKDPNGEFHYLALTVVDGGTQVYDLEFNVEEGSEDPVLPTLKLKGVATSKDNSFPTCLDLDPSQMKMVVGHENGNVYMFDLDRLKLIYEFQALGSNKKLSSETQSSFSAVRSLKFSPGGTLLAVARDSGYHGIITLYDVKFGEVIGSLNSGTHSSVIGIGGFAHEKWCLALSFNEEGTLLASGGMGEKIKIWNVDTKECDAVITISKTDVSNETLEKESHLDSASCCSLAFINKGVIANEGTNDGLVVVGFDRAIRWFREAGGI</sequence>
<evidence type="ECO:0000256" key="1">
    <source>
        <dbReference type="ARBA" id="ARBA00022574"/>
    </source>
</evidence>
<keyword evidence="5" id="KW-1185">Reference proteome</keyword>
<dbReference type="Gene3D" id="2.130.10.10">
    <property type="entry name" value="YVTN repeat-like/Quinoprotein amine dehydrogenase"/>
    <property type="match status" value="1"/>
</dbReference>
<dbReference type="Proteomes" id="UP001165063">
    <property type="component" value="Unassembled WGS sequence"/>
</dbReference>
<dbReference type="PANTHER" id="PTHR44090">
    <property type="entry name" value="WD REPEAT-CONTAINING PROTEIN 61"/>
    <property type="match status" value="1"/>
</dbReference>
<dbReference type="GO" id="GO:0005634">
    <property type="term" value="C:nucleus"/>
    <property type="evidence" value="ECO:0007669"/>
    <property type="project" value="TreeGrafter"/>
</dbReference>
<dbReference type="SUPFAM" id="SSF50978">
    <property type="entry name" value="WD40 repeat-like"/>
    <property type="match status" value="1"/>
</dbReference>
<keyword evidence="1 3" id="KW-0853">WD repeat</keyword>
<feature type="repeat" description="WD" evidence="3">
    <location>
        <begin position="285"/>
        <end position="326"/>
    </location>
</feature>
<dbReference type="InterPro" id="IPR051510">
    <property type="entry name" value="SKI8"/>
</dbReference>
<name>A0A9W6YTL4_AMBMO</name>
<dbReference type="Pfam" id="PF00400">
    <property type="entry name" value="WD40"/>
    <property type="match status" value="2"/>
</dbReference>
<reference evidence="4" key="1">
    <citation type="submission" date="2023-04" db="EMBL/GenBank/DDBJ databases">
        <title>Ambrosiozyma monospora NBRC 1965.</title>
        <authorList>
            <person name="Ichikawa N."/>
            <person name="Sato H."/>
            <person name="Tonouchi N."/>
        </authorList>
    </citation>
    <scope>NUCLEOTIDE SEQUENCE</scope>
    <source>
        <strain evidence="4">NBRC 1965</strain>
    </source>
</reference>
<evidence type="ECO:0000313" key="5">
    <source>
        <dbReference type="Proteomes" id="UP001165063"/>
    </source>
</evidence>
<protein>
    <submittedName>
        <fullName evidence="4">Unnamed protein product</fullName>
    </submittedName>
</protein>
<dbReference type="PROSITE" id="PS50082">
    <property type="entry name" value="WD_REPEATS_2"/>
    <property type="match status" value="1"/>
</dbReference>